<dbReference type="AlphaFoldDB" id="A0A6B3VZJ9"/>
<feature type="transmembrane region" description="Helical" evidence="6">
    <location>
        <begin position="174"/>
        <end position="197"/>
    </location>
</feature>
<dbReference type="EMBL" id="JACEIO010000013">
    <property type="protein sequence ID" value="MBA4536981.1"/>
    <property type="molecule type" value="Genomic_DNA"/>
</dbReference>
<dbReference type="InterPro" id="IPR000620">
    <property type="entry name" value="EamA_dom"/>
</dbReference>
<evidence type="ECO:0000313" key="10">
    <source>
        <dbReference type="Proteomes" id="UP000472971"/>
    </source>
</evidence>
<feature type="transmembrane region" description="Helical" evidence="6">
    <location>
        <begin position="92"/>
        <end position="111"/>
    </location>
</feature>
<reference evidence="9 10" key="1">
    <citation type="submission" date="2020-02" db="EMBL/GenBank/DDBJ databases">
        <title>Bacillus aquiflavi sp. nov., isolated from yellow water of strong flavor Chinese baijiu in Yibin region of China.</title>
        <authorList>
            <person name="Xie J."/>
        </authorList>
    </citation>
    <scope>NUCLEOTIDE SEQUENCE [LARGE SCALE GENOMIC DNA]</scope>
    <source>
        <strain evidence="9 10">3H-10</strain>
    </source>
</reference>
<keyword evidence="3 6" id="KW-0812">Transmembrane</keyword>
<sequence length="301" mass="33459">MRLYSALISLSFIWGLSFVFIKWLTEFAGVWGTVFYRCIAGTMILLPFLLVKRKQIAKPIPWKHLIVIGIFNAGLPWGFISLSETYINSNTASVINALTPIFSGIIGFIIFSKSLSKQQWIGILIGFIGIFILLDFNIDSLFGQSFIGIGTMIVATLFYGFASQYMKRYLKETGVLLITTCSLIVGAGIGLFGSFVSGENLFDINVNPLVIISIIGLGCFGSGLAHLLYYYLMKEASPEFATTVTYLIPVTAMIWGYVLLNEKITNNLLIGLIVICSGVYFTNKQTAFKQNTKEDVIRKNY</sequence>
<evidence type="ECO:0000256" key="3">
    <source>
        <dbReference type="ARBA" id="ARBA00022692"/>
    </source>
</evidence>
<feature type="transmembrane region" description="Helical" evidence="6">
    <location>
        <begin position="62"/>
        <end position="80"/>
    </location>
</feature>
<dbReference type="EMBL" id="JAAIWN010000041">
    <property type="protein sequence ID" value="NEY82678.1"/>
    <property type="molecule type" value="Genomic_DNA"/>
</dbReference>
<reference evidence="8 11" key="2">
    <citation type="submission" date="2020-07" db="EMBL/GenBank/DDBJ databases">
        <authorList>
            <person name="Feng H."/>
        </authorList>
    </citation>
    <scope>NUCLEOTIDE SEQUENCE [LARGE SCALE GENOMIC DNA]</scope>
    <source>
        <strain evidence="11">s-12</strain>
        <strain evidence="8">S-12</strain>
    </source>
</reference>
<dbReference type="PANTHER" id="PTHR32322:SF2">
    <property type="entry name" value="EAMA DOMAIN-CONTAINING PROTEIN"/>
    <property type="match status" value="1"/>
</dbReference>
<feature type="transmembrane region" description="Helical" evidence="6">
    <location>
        <begin position="239"/>
        <end position="258"/>
    </location>
</feature>
<gene>
    <name evidence="9" type="ORF">G4D64_14470</name>
    <name evidence="8" type="ORF">H1Z61_07440</name>
</gene>
<keyword evidence="10" id="KW-1185">Reference proteome</keyword>
<evidence type="ECO:0000313" key="9">
    <source>
        <dbReference type="EMBL" id="NEY82678.1"/>
    </source>
</evidence>
<keyword evidence="4 6" id="KW-1133">Transmembrane helix</keyword>
<evidence type="ECO:0000256" key="4">
    <source>
        <dbReference type="ARBA" id="ARBA00022989"/>
    </source>
</evidence>
<dbReference type="SUPFAM" id="SSF103481">
    <property type="entry name" value="Multidrug resistance efflux transporter EmrE"/>
    <property type="match status" value="2"/>
</dbReference>
<organism evidence="9 10">
    <name type="scientific">Bacillus aquiflavi</name>
    <dbReference type="NCBI Taxonomy" id="2672567"/>
    <lineage>
        <taxon>Bacteria</taxon>
        <taxon>Bacillati</taxon>
        <taxon>Bacillota</taxon>
        <taxon>Bacilli</taxon>
        <taxon>Bacillales</taxon>
        <taxon>Bacillaceae</taxon>
        <taxon>Bacillus</taxon>
    </lineage>
</organism>
<feature type="transmembrane region" description="Helical" evidence="6">
    <location>
        <begin position="144"/>
        <end position="162"/>
    </location>
</feature>
<evidence type="ECO:0000256" key="2">
    <source>
        <dbReference type="ARBA" id="ARBA00007362"/>
    </source>
</evidence>
<evidence type="ECO:0000256" key="1">
    <source>
        <dbReference type="ARBA" id="ARBA00004127"/>
    </source>
</evidence>
<evidence type="ECO:0000256" key="5">
    <source>
        <dbReference type="ARBA" id="ARBA00023136"/>
    </source>
</evidence>
<dbReference type="Proteomes" id="UP000472971">
    <property type="component" value="Unassembled WGS sequence"/>
</dbReference>
<feature type="domain" description="EamA" evidence="7">
    <location>
        <begin position="147"/>
        <end position="283"/>
    </location>
</feature>
<evidence type="ECO:0000256" key="6">
    <source>
        <dbReference type="SAM" id="Phobius"/>
    </source>
</evidence>
<comment type="subcellular location">
    <subcellularLocation>
        <location evidence="1">Endomembrane system</location>
        <topology evidence="1">Multi-pass membrane protein</topology>
    </subcellularLocation>
</comment>
<accession>A0A6B3VZJ9</accession>
<evidence type="ECO:0000313" key="8">
    <source>
        <dbReference type="EMBL" id="MBA4536981.1"/>
    </source>
</evidence>
<dbReference type="Gene3D" id="1.10.3730.20">
    <property type="match status" value="1"/>
</dbReference>
<dbReference type="Proteomes" id="UP000570010">
    <property type="component" value="Unassembled WGS sequence"/>
</dbReference>
<comment type="caution">
    <text evidence="9">The sequence shown here is derived from an EMBL/GenBank/DDBJ whole genome shotgun (WGS) entry which is preliminary data.</text>
</comment>
<evidence type="ECO:0000259" key="7">
    <source>
        <dbReference type="Pfam" id="PF00892"/>
    </source>
</evidence>
<dbReference type="Pfam" id="PF00892">
    <property type="entry name" value="EamA"/>
    <property type="match status" value="2"/>
</dbReference>
<feature type="transmembrane region" description="Helical" evidence="6">
    <location>
        <begin position="209"/>
        <end position="232"/>
    </location>
</feature>
<feature type="transmembrane region" description="Helical" evidence="6">
    <location>
        <begin position="30"/>
        <end position="50"/>
    </location>
</feature>
<protein>
    <submittedName>
        <fullName evidence="9">DMT family transporter</fullName>
    </submittedName>
</protein>
<feature type="domain" description="EamA" evidence="7">
    <location>
        <begin position="5"/>
        <end position="134"/>
    </location>
</feature>
<feature type="transmembrane region" description="Helical" evidence="6">
    <location>
        <begin position="7"/>
        <end position="24"/>
    </location>
</feature>
<comment type="similarity">
    <text evidence="2">Belongs to the EamA transporter family.</text>
</comment>
<dbReference type="InterPro" id="IPR037185">
    <property type="entry name" value="EmrE-like"/>
</dbReference>
<keyword evidence="5 6" id="KW-0472">Membrane</keyword>
<dbReference type="RefSeq" id="WP_163243079.1">
    <property type="nucleotide sequence ID" value="NZ_JAAIWN010000041.1"/>
</dbReference>
<feature type="transmembrane region" description="Helical" evidence="6">
    <location>
        <begin position="120"/>
        <end position="138"/>
    </location>
</feature>
<feature type="transmembrane region" description="Helical" evidence="6">
    <location>
        <begin position="264"/>
        <end position="283"/>
    </location>
</feature>
<evidence type="ECO:0000313" key="11">
    <source>
        <dbReference type="Proteomes" id="UP000570010"/>
    </source>
</evidence>
<proteinExistence type="inferred from homology"/>
<name>A0A6B3VZJ9_9BACI</name>
<dbReference type="PANTHER" id="PTHR32322">
    <property type="entry name" value="INNER MEMBRANE TRANSPORTER"/>
    <property type="match status" value="1"/>
</dbReference>
<dbReference type="InterPro" id="IPR050638">
    <property type="entry name" value="AA-Vitamin_Transporters"/>
</dbReference>
<dbReference type="GO" id="GO:0016020">
    <property type="term" value="C:membrane"/>
    <property type="evidence" value="ECO:0007669"/>
    <property type="project" value="UniProtKB-SubCell"/>
</dbReference>